<dbReference type="InterPro" id="IPR009003">
    <property type="entry name" value="Peptidase_S1_PA"/>
</dbReference>
<dbReference type="PROSITE" id="PS00134">
    <property type="entry name" value="TRYPSIN_HIS"/>
    <property type="match status" value="1"/>
</dbReference>
<dbReference type="WBParaSite" id="ACRNAN_scaffold7688.g18214.t1">
    <property type="protein sequence ID" value="ACRNAN_scaffold7688.g18214.t1"/>
    <property type="gene ID" value="ACRNAN_scaffold7688.g18214"/>
</dbReference>
<proteinExistence type="inferred from homology"/>
<dbReference type="PANTHER" id="PTHR24256">
    <property type="entry name" value="TRYPTASE-RELATED"/>
    <property type="match status" value="1"/>
</dbReference>
<evidence type="ECO:0000313" key="4">
    <source>
        <dbReference type="Proteomes" id="UP000887540"/>
    </source>
</evidence>
<evidence type="ECO:0000256" key="1">
    <source>
        <dbReference type="ARBA" id="ARBA00023157"/>
    </source>
</evidence>
<dbReference type="SUPFAM" id="SSF50494">
    <property type="entry name" value="Trypsin-like serine proteases"/>
    <property type="match status" value="1"/>
</dbReference>
<dbReference type="InterPro" id="IPR043504">
    <property type="entry name" value="Peptidase_S1_PA_chymotrypsin"/>
</dbReference>
<accession>A0A914EFB2</accession>
<dbReference type="AlphaFoldDB" id="A0A914EFB2"/>
<sequence>MAFLVTQFERKGSKQGCSGTIISDRVILTAAHCVYQEGHEAEKSTVLLDLNKNPVNLQVYAIYTHPRYIQNPSTYMYDIAMVVLRNPIPNLCKDEHSPTISPLYLDYDQGLSYSTCYSVGWGLTENGKLYSSLRRANIIDMDRVKENEELCLIAFYEGDGKLCAGDSGGPLFCETENGLKQIAVNSQIMQPEDTRSKRETIEEIIAFCRASHMAIFSEIEATLNNFIKPILKSENLWDNFEKYQKFKC</sequence>
<evidence type="ECO:0000313" key="5">
    <source>
        <dbReference type="WBParaSite" id="ACRNAN_scaffold7688.g18214.t1"/>
    </source>
</evidence>
<dbReference type="InterPro" id="IPR001254">
    <property type="entry name" value="Trypsin_dom"/>
</dbReference>
<dbReference type="GO" id="GO:0004252">
    <property type="term" value="F:serine-type endopeptidase activity"/>
    <property type="evidence" value="ECO:0007669"/>
    <property type="project" value="InterPro"/>
</dbReference>
<comment type="similarity">
    <text evidence="2">Belongs to the peptidase S1 family. CLIP subfamily.</text>
</comment>
<evidence type="ECO:0000256" key="2">
    <source>
        <dbReference type="ARBA" id="ARBA00024195"/>
    </source>
</evidence>
<feature type="domain" description="Peptidase S1" evidence="3">
    <location>
        <begin position="1"/>
        <end position="232"/>
    </location>
</feature>
<protein>
    <submittedName>
        <fullName evidence="5">Peptidase S1 domain-containing protein</fullName>
    </submittedName>
</protein>
<name>A0A914EFB2_9BILA</name>
<keyword evidence="4" id="KW-1185">Reference proteome</keyword>
<dbReference type="Pfam" id="PF00089">
    <property type="entry name" value="Trypsin"/>
    <property type="match status" value="1"/>
</dbReference>
<dbReference type="SMART" id="SM00020">
    <property type="entry name" value="Tryp_SPc"/>
    <property type="match status" value="1"/>
</dbReference>
<keyword evidence="1" id="KW-1015">Disulfide bond</keyword>
<organism evidence="4 5">
    <name type="scientific">Acrobeloides nanus</name>
    <dbReference type="NCBI Taxonomy" id="290746"/>
    <lineage>
        <taxon>Eukaryota</taxon>
        <taxon>Metazoa</taxon>
        <taxon>Ecdysozoa</taxon>
        <taxon>Nematoda</taxon>
        <taxon>Chromadorea</taxon>
        <taxon>Rhabditida</taxon>
        <taxon>Tylenchina</taxon>
        <taxon>Cephalobomorpha</taxon>
        <taxon>Cephaloboidea</taxon>
        <taxon>Cephalobidae</taxon>
        <taxon>Acrobeloides</taxon>
    </lineage>
</organism>
<dbReference type="PROSITE" id="PS50240">
    <property type="entry name" value="TRYPSIN_DOM"/>
    <property type="match status" value="1"/>
</dbReference>
<dbReference type="InterPro" id="IPR001314">
    <property type="entry name" value="Peptidase_S1A"/>
</dbReference>
<dbReference type="InterPro" id="IPR051487">
    <property type="entry name" value="Ser/Thr_Proteases_Immune/Dev"/>
</dbReference>
<dbReference type="Proteomes" id="UP000887540">
    <property type="component" value="Unplaced"/>
</dbReference>
<dbReference type="Gene3D" id="2.40.10.10">
    <property type="entry name" value="Trypsin-like serine proteases"/>
    <property type="match status" value="1"/>
</dbReference>
<reference evidence="5" key="1">
    <citation type="submission" date="2022-11" db="UniProtKB">
        <authorList>
            <consortium name="WormBaseParasite"/>
        </authorList>
    </citation>
    <scope>IDENTIFICATION</scope>
</reference>
<dbReference type="PRINTS" id="PR00722">
    <property type="entry name" value="CHYMOTRYPSIN"/>
</dbReference>
<dbReference type="InterPro" id="IPR018114">
    <property type="entry name" value="TRYPSIN_HIS"/>
</dbReference>
<dbReference type="GO" id="GO:0006508">
    <property type="term" value="P:proteolysis"/>
    <property type="evidence" value="ECO:0007669"/>
    <property type="project" value="InterPro"/>
</dbReference>
<evidence type="ECO:0000259" key="3">
    <source>
        <dbReference type="PROSITE" id="PS50240"/>
    </source>
</evidence>